<evidence type="ECO:0000256" key="1">
    <source>
        <dbReference type="ARBA" id="ARBA00001974"/>
    </source>
</evidence>
<dbReference type="Gene3D" id="3.50.50.60">
    <property type="entry name" value="FAD/NAD(P)-binding domain"/>
    <property type="match status" value="4"/>
</dbReference>
<sequence length="474" mass="48273">MSRVVVAGAGLAGHEVVRRLLADPAFDGTITWHAGEPGHPYNRVLLTDLLAGRHAPSAIELPTLTDPRLIYRNTQLRSIAKADFDHLVIATGAEAVIPPVRGNTVALRTLADVRTILAELNADGNLDETARRDTRSRGEANQDTGSGIAQTDRPPLAGARGETNGETGSGATPTGGVPLFGGRARSGARGEATREAGSGSGMAQLGRSVLAGLGGRRHAATRRVAVVGGGPLGVETACALASRGIRVELLHRGPHVLSRWLDAESGALLAGSLAQAGITVHCDTDVSAITGGIWPTADLVILACGAQPRVGLARAAGLPVGRGILVDSSGRSLGDERIFAVGDCAQSVDRPSGALAALDDARRAAFSIVNGFSPLPAAPPPLRLRTYGIPGADVAVMGRPRPEASIQFTDQRRRTRKVLVLDGDVPVAAALVGDVGAAAALARAIARPTAPAPQSPAALLTSGAGRGAGGFDGT</sequence>
<keyword evidence="3" id="KW-0274">FAD</keyword>
<dbReference type="HOGENOM" id="CLU_003291_4_4_11"/>
<keyword evidence="7" id="KW-1185">Reference proteome</keyword>
<accession>C7QIF3</accession>
<dbReference type="Proteomes" id="UP000000851">
    <property type="component" value="Chromosome"/>
</dbReference>
<feature type="region of interest" description="Disordered" evidence="4">
    <location>
        <begin position="127"/>
        <end position="201"/>
    </location>
</feature>
<dbReference type="PANTHER" id="PTHR43429">
    <property type="entry name" value="PYRIDINE NUCLEOTIDE-DISULFIDE OXIDOREDUCTASE DOMAIN-CONTAINING"/>
    <property type="match status" value="1"/>
</dbReference>
<feature type="compositionally biased region" description="Gly residues" evidence="4">
    <location>
        <begin position="464"/>
        <end position="474"/>
    </location>
</feature>
<dbReference type="KEGG" id="cai:Caci_6176"/>
<feature type="region of interest" description="Disordered" evidence="4">
    <location>
        <begin position="451"/>
        <end position="474"/>
    </location>
</feature>
<evidence type="ECO:0000256" key="2">
    <source>
        <dbReference type="ARBA" id="ARBA00022630"/>
    </source>
</evidence>
<dbReference type="PRINTS" id="PR00368">
    <property type="entry name" value="FADPNR"/>
</dbReference>
<evidence type="ECO:0000313" key="7">
    <source>
        <dbReference type="Proteomes" id="UP000000851"/>
    </source>
</evidence>
<dbReference type="Pfam" id="PF07992">
    <property type="entry name" value="Pyr_redox_2"/>
    <property type="match status" value="1"/>
</dbReference>
<dbReference type="STRING" id="479433.Caci_6176"/>
<dbReference type="InterPro" id="IPR036188">
    <property type="entry name" value="FAD/NAD-bd_sf"/>
</dbReference>
<dbReference type="RefSeq" id="WP_015794759.1">
    <property type="nucleotide sequence ID" value="NC_013131.1"/>
</dbReference>
<dbReference type="InterPro" id="IPR023753">
    <property type="entry name" value="FAD/NAD-binding_dom"/>
</dbReference>
<feature type="compositionally biased region" description="Low complexity" evidence="4">
    <location>
        <begin position="181"/>
        <end position="190"/>
    </location>
</feature>
<evidence type="ECO:0000256" key="4">
    <source>
        <dbReference type="SAM" id="MobiDB-lite"/>
    </source>
</evidence>
<dbReference type="eggNOG" id="COG1251">
    <property type="taxonomic scope" value="Bacteria"/>
</dbReference>
<dbReference type="EMBL" id="CP001700">
    <property type="protein sequence ID" value="ACU75030.1"/>
    <property type="molecule type" value="Genomic_DNA"/>
</dbReference>
<name>C7QIF3_CATAD</name>
<feature type="compositionally biased region" description="Basic and acidic residues" evidence="4">
    <location>
        <begin position="128"/>
        <end position="140"/>
    </location>
</feature>
<dbReference type="AlphaFoldDB" id="C7QIF3"/>
<protein>
    <submittedName>
        <fullName evidence="6">FAD-dependent pyridine nucleotide-disulphide oxidoreductase</fullName>
    </submittedName>
</protein>
<reference evidence="6 7" key="1">
    <citation type="journal article" date="2009" name="Stand. Genomic Sci.">
        <title>Complete genome sequence of Catenulispora acidiphila type strain (ID 139908).</title>
        <authorList>
            <person name="Copeland A."/>
            <person name="Lapidus A."/>
            <person name="Glavina Del Rio T."/>
            <person name="Nolan M."/>
            <person name="Lucas S."/>
            <person name="Chen F."/>
            <person name="Tice H."/>
            <person name="Cheng J.F."/>
            <person name="Bruce D."/>
            <person name="Goodwin L."/>
            <person name="Pitluck S."/>
            <person name="Mikhailova N."/>
            <person name="Pati A."/>
            <person name="Ivanova N."/>
            <person name="Mavromatis K."/>
            <person name="Chen A."/>
            <person name="Palaniappan K."/>
            <person name="Chain P."/>
            <person name="Land M."/>
            <person name="Hauser L."/>
            <person name="Chang Y.J."/>
            <person name="Jeffries C.D."/>
            <person name="Chertkov O."/>
            <person name="Brettin T."/>
            <person name="Detter J.C."/>
            <person name="Han C."/>
            <person name="Ali Z."/>
            <person name="Tindall B.J."/>
            <person name="Goker M."/>
            <person name="Bristow J."/>
            <person name="Eisen J.A."/>
            <person name="Markowitz V."/>
            <person name="Hugenholtz P."/>
            <person name="Kyrpides N.C."/>
            <person name="Klenk H.P."/>
        </authorList>
    </citation>
    <scope>NUCLEOTIDE SEQUENCE [LARGE SCALE GENOMIC DNA]</scope>
    <source>
        <strain evidence="7">DSM 44928 / JCM 14897 / NBRC 102108 / NRRL B-24433 / ID139908</strain>
    </source>
</reference>
<dbReference type="PANTHER" id="PTHR43429:SF3">
    <property type="entry name" value="NITRITE REDUCTASE [NAD(P)H]"/>
    <property type="match status" value="1"/>
</dbReference>
<dbReference type="InterPro" id="IPR050260">
    <property type="entry name" value="FAD-bd_OxRdtase"/>
</dbReference>
<comment type="cofactor">
    <cofactor evidence="1">
        <name>FAD</name>
        <dbReference type="ChEBI" id="CHEBI:57692"/>
    </cofactor>
</comment>
<evidence type="ECO:0000259" key="5">
    <source>
        <dbReference type="Pfam" id="PF07992"/>
    </source>
</evidence>
<organism evidence="6 7">
    <name type="scientific">Catenulispora acidiphila (strain DSM 44928 / JCM 14897 / NBRC 102108 / NRRL B-24433 / ID139908)</name>
    <dbReference type="NCBI Taxonomy" id="479433"/>
    <lineage>
        <taxon>Bacteria</taxon>
        <taxon>Bacillati</taxon>
        <taxon>Actinomycetota</taxon>
        <taxon>Actinomycetes</taxon>
        <taxon>Catenulisporales</taxon>
        <taxon>Catenulisporaceae</taxon>
        <taxon>Catenulispora</taxon>
    </lineage>
</organism>
<dbReference type="InParanoid" id="C7QIF3"/>
<dbReference type="OrthoDB" id="9768666at2"/>
<gene>
    <name evidence="6" type="ordered locus">Caci_6176</name>
</gene>
<evidence type="ECO:0000256" key="3">
    <source>
        <dbReference type="ARBA" id="ARBA00022827"/>
    </source>
</evidence>
<keyword evidence="2" id="KW-0285">Flavoprotein</keyword>
<evidence type="ECO:0000313" key="6">
    <source>
        <dbReference type="EMBL" id="ACU75030.1"/>
    </source>
</evidence>
<dbReference type="GO" id="GO:0016491">
    <property type="term" value="F:oxidoreductase activity"/>
    <property type="evidence" value="ECO:0007669"/>
    <property type="project" value="InterPro"/>
</dbReference>
<proteinExistence type="predicted"/>
<feature type="domain" description="FAD/NAD(P)-binding" evidence="5">
    <location>
        <begin position="217"/>
        <end position="355"/>
    </location>
</feature>
<dbReference type="SUPFAM" id="SSF51905">
    <property type="entry name" value="FAD/NAD(P)-binding domain"/>
    <property type="match status" value="1"/>
</dbReference>